<evidence type="ECO:0000313" key="8">
    <source>
        <dbReference type="Proteomes" id="UP000199696"/>
    </source>
</evidence>
<proteinExistence type="inferred from homology"/>
<dbReference type="InterPro" id="IPR029068">
    <property type="entry name" value="Glyas_Bleomycin-R_OHBP_Dase"/>
</dbReference>
<dbReference type="GO" id="GO:0003868">
    <property type="term" value="F:4-hydroxyphenylpyruvate dioxygenase activity"/>
    <property type="evidence" value="ECO:0007669"/>
    <property type="project" value="InterPro"/>
</dbReference>
<organism evidence="7 8">
    <name type="scientific">Micromonospora eburnea</name>
    <dbReference type="NCBI Taxonomy" id="227316"/>
    <lineage>
        <taxon>Bacteria</taxon>
        <taxon>Bacillati</taxon>
        <taxon>Actinomycetota</taxon>
        <taxon>Actinomycetes</taxon>
        <taxon>Micromonosporales</taxon>
        <taxon>Micromonosporaceae</taxon>
        <taxon>Micromonospora</taxon>
    </lineage>
</organism>
<dbReference type="PROSITE" id="PS51819">
    <property type="entry name" value="VOC"/>
    <property type="match status" value="2"/>
</dbReference>
<dbReference type="CDD" id="cd08342">
    <property type="entry name" value="HPPD_N_like"/>
    <property type="match status" value="1"/>
</dbReference>
<keyword evidence="4 5" id="KW-0408">Iron</keyword>
<comment type="similarity">
    <text evidence="1">Belongs to the 4HPPD family.</text>
</comment>
<keyword evidence="7" id="KW-0560">Oxidoreductase</keyword>
<dbReference type="GO" id="GO:0006572">
    <property type="term" value="P:L-tyrosine catabolic process"/>
    <property type="evidence" value="ECO:0007669"/>
    <property type="project" value="TreeGrafter"/>
</dbReference>
<dbReference type="PANTHER" id="PTHR11959:SF1">
    <property type="entry name" value="4-HYDROXYPHENYLPYRUVATE DIOXYGENASE"/>
    <property type="match status" value="1"/>
</dbReference>
<dbReference type="GO" id="GO:0046872">
    <property type="term" value="F:metal ion binding"/>
    <property type="evidence" value="ECO:0007669"/>
    <property type="project" value="UniProtKB-KW"/>
</dbReference>
<gene>
    <name evidence="7" type="ORF">GA0070604_4120</name>
</gene>
<feature type="binding site" evidence="5">
    <location>
        <position position="244"/>
    </location>
    <ligand>
        <name>Fe cation</name>
        <dbReference type="ChEBI" id="CHEBI:24875"/>
    </ligand>
</feature>
<reference evidence="8" key="1">
    <citation type="submission" date="2016-06" db="EMBL/GenBank/DDBJ databases">
        <authorList>
            <person name="Varghese N."/>
            <person name="Submissions Spin"/>
        </authorList>
    </citation>
    <scope>NUCLEOTIDE SEQUENCE [LARGE SCALE GENOMIC DNA]</scope>
    <source>
        <strain evidence="8">DSM 44814</strain>
    </source>
</reference>
<dbReference type="Gene3D" id="3.10.180.10">
    <property type="entry name" value="2,3-Dihydroxybiphenyl 1,2-Dioxygenase, domain 1"/>
    <property type="match status" value="2"/>
</dbReference>
<dbReference type="NCBIfam" id="TIGR01263">
    <property type="entry name" value="4HPPD"/>
    <property type="match status" value="1"/>
</dbReference>
<keyword evidence="7" id="KW-0670">Pyruvate</keyword>
<dbReference type="InterPro" id="IPR041735">
    <property type="entry name" value="4OHPhenylPyrv_dOase_C"/>
</dbReference>
<dbReference type="EMBL" id="FMHY01000002">
    <property type="protein sequence ID" value="SCL59695.1"/>
    <property type="molecule type" value="Genomic_DNA"/>
</dbReference>
<dbReference type="InterPro" id="IPR037523">
    <property type="entry name" value="VOC_core"/>
</dbReference>
<evidence type="ECO:0000313" key="7">
    <source>
        <dbReference type="EMBL" id="SCL59695.1"/>
    </source>
</evidence>
<feature type="domain" description="VOC" evidence="6">
    <location>
        <begin position="5"/>
        <end position="136"/>
    </location>
</feature>
<protein>
    <submittedName>
        <fullName evidence="7">4-hydroxyphenylpyruvate dioxygenase</fullName>
    </submittedName>
</protein>
<keyword evidence="2 5" id="KW-0479">Metal-binding</keyword>
<evidence type="ECO:0000256" key="5">
    <source>
        <dbReference type="PIRSR" id="PIRSR009283-1"/>
    </source>
</evidence>
<dbReference type="OrthoDB" id="9780241at2"/>
<feature type="binding site" evidence="5">
    <location>
        <position position="164"/>
    </location>
    <ligand>
        <name>Fe cation</name>
        <dbReference type="ChEBI" id="CHEBI:24875"/>
    </ligand>
</feature>
<dbReference type="PANTHER" id="PTHR11959">
    <property type="entry name" value="4-HYDROXYPHENYLPYRUVATE DIOXYGENASE"/>
    <property type="match status" value="1"/>
</dbReference>
<evidence type="ECO:0000256" key="3">
    <source>
        <dbReference type="ARBA" id="ARBA00022737"/>
    </source>
</evidence>
<comment type="cofactor">
    <cofactor evidence="5">
        <name>Fe cation</name>
        <dbReference type="ChEBI" id="CHEBI:24875"/>
    </cofactor>
    <text evidence="5">Binds 1 Fe cation per subunit.</text>
</comment>
<keyword evidence="7" id="KW-0223">Dioxygenase</keyword>
<dbReference type="STRING" id="227316.GA0070604_4120"/>
<feature type="binding site" evidence="5">
    <location>
        <position position="323"/>
    </location>
    <ligand>
        <name>Fe cation</name>
        <dbReference type="ChEBI" id="CHEBI:24875"/>
    </ligand>
</feature>
<evidence type="ECO:0000256" key="1">
    <source>
        <dbReference type="ARBA" id="ARBA00005877"/>
    </source>
</evidence>
<name>A0A1C6V055_9ACTN</name>
<evidence type="ECO:0000259" key="6">
    <source>
        <dbReference type="PROSITE" id="PS51819"/>
    </source>
</evidence>
<evidence type="ECO:0000256" key="2">
    <source>
        <dbReference type="ARBA" id="ARBA00022723"/>
    </source>
</evidence>
<dbReference type="SUPFAM" id="SSF54593">
    <property type="entry name" value="Glyoxalase/Bleomycin resistance protein/Dihydroxybiphenyl dioxygenase"/>
    <property type="match status" value="1"/>
</dbReference>
<dbReference type="Pfam" id="PF00903">
    <property type="entry name" value="Glyoxalase"/>
    <property type="match status" value="2"/>
</dbReference>
<evidence type="ECO:0000256" key="4">
    <source>
        <dbReference type="ARBA" id="ARBA00023004"/>
    </source>
</evidence>
<dbReference type="InterPro" id="IPR004360">
    <property type="entry name" value="Glyas_Fos-R_dOase_dom"/>
</dbReference>
<feature type="domain" description="VOC" evidence="6">
    <location>
        <begin position="161"/>
        <end position="312"/>
    </location>
</feature>
<dbReference type="PIRSF" id="PIRSF009283">
    <property type="entry name" value="HPP_dOase"/>
    <property type="match status" value="1"/>
</dbReference>
<dbReference type="Proteomes" id="UP000199696">
    <property type="component" value="Unassembled WGS sequence"/>
</dbReference>
<accession>A0A1C6V055</accession>
<dbReference type="AlphaFoldDB" id="A0A1C6V055"/>
<sequence length="356" mass="38358">MDIRQVDHVELYVGDAQQTAFYLRTAFDFDVLGCGGGVAGPLADQYSVLLGHGDIRLLLTSGLRAEHPATAYVGRHGDGVAVIGLRTDDAEMAFTEAVERGALAIEAPRAWRAGGAEVITATVAGVGDVHHRFTQRRDGEAFLPGAIDAASAPAGGKLLTTVDHFAVCVPAGELDGTADYYQRVFGFAQIFEERIEVGEQAMDSKVVQDASRTVTLTIIAPDTTRPRGQIDDFLGSHDGAGVQHIAFSTADIAAAVGTFTERGVRFLATPSSYYDGIERQLGTVGVPMDRLRAGNILVDRDHWGEMFQIFTESALVRRTLFFELIERHGALTFGTNNIKALYEAKERERAQTTVGA</sequence>
<dbReference type="InterPro" id="IPR041736">
    <property type="entry name" value="4OHPhenylPyrv_dOase_N"/>
</dbReference>
<dbReference type="InterPro" id="IPR005956">
    <property type="entry name" value="4OHPhenylPyrv_dOase"/>
</dbReference>
<dbReference type="CDD" id="cd07250">
    <property type="entry name" value="HPPD_C_like"/>
    <property type="match status" value="1"/>
</dbReference>
<keyword evidence="8" id="KW-1185">Reference proteome</keyword>
<keyword evidence="3" id="KW-0677">Repeat</keyword>
<dbReference type="RefSeq" id="WP_091120785.1">
    <property type="nucleotide sequence ID" value="NZ_FMHY01000002.1"/>
</dbReference>